<dbReference type="PANTHER" id="PTHR43792:SF1">
    <property type="entry name" value="N-ACETYLTRANSFERASE DOMAIN-CONTAINING PROTEIN"/>
    <property type="match status" value="1"/>
</dbReference>
<evidence type="ECO:0000313" key="2">
    <source>
        <dbReference type="EMBL" id="PZR53897.1"/>
    </source>
</evidence>
<dbReference type="EMBL" id="QKWH01000003">
    <property type="protein sequence ID" value="PZR53897.1"/>
    <property type="molecule type" value="Genomic_DNA"/>
</dbReference>
<keyword evidence="3" id="KW-1185">Reference proteome</keyword>
<dbReference type="Pfam" id="PF13302">
    <property type="entry name" value="Acetyltransf_3"/>
    <property type="match status" value="1"/>
</dbReference>
<dbReference type="Proteomes" id="UP000248783">
    <property type="component" value="Unassembled WGS sequence"/>
</dbReference>
<accession>A0A2W5WRD5</accession>
<keyword evidence="2" id="KW-0808">Transferase</keyword>
<reference evidence="2 3" key="1">
    <citation type="submission" date="2018-06" db="EMBL/GenBank/DDBJ databases">
        <title>Whole genome sequencing of a novel hydrocarbon degrading bacterial strain, PW21 isolated from oil contaminated produced water sample.</title>
        <authorList>
            <person name="Nagkirti P."/>
            <person name="Shaikh A."/>
            <person name="Gowdaman V."/>
            <person name="Engineer A.E."/>
            <person name="Dagar S."/>
            <person name="Dhakephalkar P.K."/>
        </authorList>
    </citation>
    <scope>NUCLEOTIDE SEQUENCE [LARGE SCALE GENOMIC DNA]</scope>
    <source>
        <strain evidence="2 3">PW21</strain>
    </source>
</reference>
<gene>
    <name evidence="2" type="ORF">DNL40_06210</name>
</gene>
<comment type="caution">
    <text evidence="2">The sequence shown here is derived from an EMBL/GenBank/DDBJ whole genome shotgun (WGS) entry which is preliminary data.</text>
</comment>
<protein>
    <submittedName>
        <fullName evidence="2">N-acetyltransferase</fullName>
    </submittedName>
</protein>
<evidence type="ECO:0000259" key="1">
    <source>
        <dbReference type="PROSITE" id="PS51186"/>
    </source>
</evidence>
<dbReference type="InterPro" id="IPR051531">
    <property type="entry name" value="N-acetyltransferase"/>
</dbReference>
<sequence length="183" mass="20396">MREVTTDRLRLTPVSPSDLDELFALHADPRVWTHLPSGRHLDRERTARDIAAYQEDWERHGIGYWTARRLDDGTLVGVGGVRLVLDGQAWNTYYRVHPDQQGNGFATAVARAGHTAAAALRPELPVIAYLLEHNAASRATAERLGLSPVWRGPDVGNPDPDAVRLVYADRPLDPELLGRIARR</sequence>
<organism evidence="2 3">
    <name type="scientific">Xylanimonas oleitrophica</name>
    <dbReference type="NCBI Taxonomy" id="2607479"/>
    <lineage>
        <taxon>Bacteria</taxon>
        <taxon>Bacillati</taxon>
        <taxon>Actinomycetota</taxon>
        <taxon>Actinomycetes</taxon>
        <taxon>Micrococcales</taxon>
        <taxon>Promicromonosporaceae</taxon>
        <taxon>Xylanimonas</taxon>
    </lineage>
</organism>
<evidence type="ECO:0000313" key="3">
    <source>
        <dbReference type="Proteomes" id="UP000248783"/>
    </source>
</evidence>
<dbReference type="InterPro" id="IPR000182">
    <property type="entry name" value="GNAT_dom"/>
</dbReference>
<name>A0A2W5WRD5_9MICO</name>
<dbReference type="GO" id="GO:0016747">
    <property type="term" value="F:acyltransferase activity, transferring groups other than amino-acyl groups"/>
    <property type="evidence" value="ECO:0007669"/>
    <property type="project" value="InterPro"/>
</dbReference>
<dbReference type="AlphaFoldDB" id="A0A2W5WRD5"/>
<dbReference type="InterPro" id="IPR016181">
    <property type="entry name" value="Acyl_CoA_acyltransferase"/>
</dbReference>
<dbReference type="SUPFAM" id="SSF55729">
    <property type="entry name" value="Acyl-CoA N-acyltransferases (Nat)"/>
    <property type="match status" value="1"/>
</dbReference>
<proteinExistence type="predicted"/>
<dbReference type="Gene3D" id="3.40.630.30">
    <property type="match status" value="1"/>
</dbReference>
<dbReference type="PROSITE" id="PS51186">
    <property type="entry name" value="GNAT"/>
    <property type="match status" value="1"/>
</dbReference>
<dbReference type="PANTHER" id="PTHR43792">
    <property type="entry name" value="GNAT FAMILY, PUTATIVE (AFU_ORTHOLOGUE AFUA_3G00765)-RELATED-RELATED"/>
    <property type="match status" value="1"/>
</dbReference>
<feature type="domain" description="N-acetyltransferase" evidence="1">
    <location>
        <begin position="9"/>
        <end position="170"/>
    </location>
</feature>